<organism evidence="19 20">
    <name type="scientific">Candidatus Wolfebacteria bacterium CG03_land_8_20_14_0_80_36_15</name>
    <dbReference type="NCBI Taxonomy" id="1975067"/>
    <lineage>
        <taxon>Bacteria</taxon>
        <taxon>Candidatus Wolfeibacteriota</taxon>
    </lineage>
</organism>
<dbReference type="Proteomes" id="UP000230131">
    <property type="component" value="Unassembled WGS sequence"/>
</dbReference>
<comment type="subunit">
    <text evidence="4 15 17">Homodimer.</text>
</comment>
<dbReference type="InterPro" id="IPR002649">
    <property type="entry name" value="tRNA_m1G_MeTrfase_TrmD"/>
</dbReference>
<sequence length="239" mass="27287">MRFDVITIFPKIFDSYLKESILKRAQKNKLIEIKIWNLRDFSKNKHKKVDDKAYGGGPGMVMQIEPIIRAVQFAKSKIPASPAGRKNQKSRVKVVLFSAAGKQFDNKTASDLAKKYDYLILICGRYEGIDERIKKIVHSLGFKVQELSVGPYVLTGGEIPAMVLIDAVSRHLPGVLGKYRSLEEERYGIGVPAYTRPEVIKFPLPRRGKKNKKYKVPSVLLSGDHRKIEEWRKRNKKGF</sequence>
<evidence type="ECO:0000256" key="8">
    <source>
        <dbReference type="ARBA" id="ARBA00022603"/>
    </source>
</evidence>
<comment type="catalytic activity">
    <reaction evidence="14 15 17">
        <text>guanosine(37) in tRNA + S-adenosyl-L-methionine = N(1)-methylguanosine(37) in tRNA + S-adenosyl-L-homocysteine + H(+)</text>
        <dbReference type="Rhea" id="RHEA:36899"/>
        <dbReference type="Rhea" id="RHEA-COMP:10145"/>
        <dbReference type="Rhea" id="RHEA-COMP:10147"/>
        <dbReference type="ChEBI" id="CHEBI:15378"/>
        <dbReference type="ChEBI" id="CHEBI:57856"/>
        <dbReference type="ChEBI" id="CHEBI:59789"/>
        <dbReference type="ChEBI" id="CHEBI:73542"/>
        <dbReference type="ChEBI" id="CHEBI:74269"/>
        <dbReference type="EC" id="2.1.1.228"/>
    </reaction>
</comment>
<dbReference type="InterPro" id="IPR023148">
    <property type="entry name" value="tRNA_m1G_MeTrfase_C_sf"/>
</dbReference>
<evidence type="ECO:0000256" key="9">
    <source>
        <dbReference type="ARBA" id="ARBA00022679"/>
    </source>
</evidence>
<feature type="binding site" evidence="15 16">
    <location>
        <position position="124"/>
    </location>
    <ligand>
        <name>S-adenosyl-L-methionine</name>
        <dbReference type="ChEBI" id="CHEBI:59789"/>
    </ligand>
</feature>
<evidence type="ECO:0000313" key="20">
    <source>
        <dbReference type="Proteomes" id="UP000230131"/>
    </source>
</evidence>
<dbReference type="Pfam" id="PF01746">
    <property type="entry name" value="tRNA_m1G_MT"/>
    <property type="match status" value="1"/>
</dbReference>
<comment type="caution">
    <text evidence="19">The sequence shown here is derived from an EMBL/GenBank/DDBJ whole genome shotgun (WGS) entry which is preliminary data.</text>
</comment>
<evidence type="ECO:0000256" key="3">
    <source>
        <dbReference type="ARBA" id="ARBA00007630"/>
    </source>
</evidence>
<evidence type="ECO:0000256" key="17">
    <source>
        <dbReference type="RuleBase" id="RU003464"/>
    </source>
</evidence>
<dbReference type="Gene3D" id="3.40.1280.10">
    <property type="match status" value="1"/>
</dbReference>
<evidence type="ECO:0000256" key="15">
    <source>
        <dbReference type="HAMAP-Rule" id="MF_00605"/>
    </source>
</evidence>
<evidence type="ECO:0000313" key="19">
    <source>
        <dbReference type="EMBL" id="PIU99111.1"/>
    </source>
</evidence>
<keyword evidence="10 15" id="KW-0949">S-adenosyl-L-methionine</keyword>
<comment type="function">
    <text evidence="1 15 17">Specifically methylates guanosine-37 in various tRNAs.</text>
</comment>
<evidence type="ECO:0000256" key="2">
    <source>
        <dbReference type="ARBA" id="ARBA00004496"/>
    </source>
</evidence>
<evidence type="ECO:0000256" key="10">
    <source>
        <dbReference type="ARBA" id="ARBA00022691"/>
    </source>
</evidence>
<dbReference type="Gene3D" id="1.10.1270.20">
    <property type="entry name" value="tRNA(m1g37)methyltransferase, domain 2"/>
    <property type="match status" value="1"/>
</dbReference>
<evidence type="ECO:0000259" key="18">
    <source>
        <dbReference type="Pfam" id="PF01746"/>
    </source>
</evidence>
<reference evidence="20" key="1">
    <citation type="submission" date="2017-09" db="EMBL/GenBank/DDBJ databases">
        <title>Depth-based differentiation of microbial function through sediment-hosted aquifers and enrichment of novel symbionts in the deep terrestrial subsurface.</title>
        <authorList>
            <person name="Probst A.J."/>
            <person name="Ladd B."/>
            <person name="Jarett J.K."/>
            <person name="Geller-Mcgrath D.E."/>
            <person name="Sieber C.M.K."/>
            <person name="Emerson J.B."/>
            <person name="Anantharaman K."/>
            <person name="Thomas B.C."/>
            <person name="Malmstrom R."/>
            <person name="Stieglmeier M."/>
            <person name="Klingl A."/>
            <person name="Woyke T."/>
            <person name="Ryan C.M."/>
            <person name="Banfield J.F."/>
        </authorList>
    </citation>
    <scope>NUCLEOTIDE SEQUENCE [LARGE SCALE GENOMIC DNA]</scope>
</reference>
<dbReference type="PANTHER" id="PTHR46417">
    <property type="entry name" value="TRNA (GUANINE-N(1)-)-METHYLTRANSFERASE"/>
    <property type="match status" value="1"/>
</dbReference>
<gene>
    <name evidence="15" type="primary">trmD</name>
    <name evidence="19" type="ORF">COS59_01525</name>
</gene>
<dbReference type="SUPFAM" id="SSF75217">
    <property type="entry name" value="alpha/beta knot"/>
    <property type="match status" value="1"/>
</dbReference>
<dbReference type="InterPro" id="IPR029028">
    <property type="entry name" value="Alpha/beta_knot_MTases"/>
</dbReference>
<dbReference type="HAMAP" id="MF_00605">
    <property type="entry name" value="TrmD"/>
    <property type="match status" value="1"/>
</dbReference>
<feature type="domain" description="tRNA methyltransferase TRMD/TRM10-type" evidence="18">
    <location>
        <begin position="1"/>
        <end position="236"/>
    </location>
</feature>
<dbReference type="PANTHER" id="PTHR46417:SF1">
    <property type="entry name" value="TRNA (GUANINE-N(1)-)-METHYLTRANSFERASE"/>
    <property type="match status" value="1"/>
</dbReference>
<evidence type="ECO:0000256" key="1">
    <source>
        <dbReference type="ARBA" id="ARBA00002634"/>
    </source>
</evidence>
<dbReference type="PIRSF" id="PIRSF000386">
    <property type="entry name" value="tRNA_mtase"/>
    <property type="match status" value="1"/>
</dbReference>
<keyword evidence="11 15" id="KW-0819">tRNA processing</keyword>
<accession>A0A2M7B7M4</accession>
<evidence type="ECO:0000256" key="7">
    <source>
        <dbReference type="ARBA" id="ARBA00022490"/>
    </source>
</evidence>
<dbReference type="FunFam" id="3.40.1280.10:FF:000001">
    <property type="entry name" value="tRNA (guanine-N(1)-)-methyltransferase"/>
    <property type="match status" value="1"/>
</dbReference>
<dbReference type="InterPro" id="IPR029026">
    <property type="entry name" value="tRNA_m1G_MTases_N"/>
</dbReference>
<proteinExistence type="inferred from homology"/>
<dbReference type="EMBL" id="PEVH01000048">
    <property type="protein sequence ID" value="PIU99111.1"/>
    <property type="molecule type" value="Genomic_DNA"/>
</dbReference>
<evidence type="ECO:0000256" key="11">
    <source>
        <dbReference type="ARBA" id="ARBA00022694"/>
    </source>
</evidence>
<comment type="subcellular location">
    <subcellularLocation>
        <location evidence="2 15 17">Cytoplasm</location>
    </subcellularLocation>
</comment>
<dbReference type="CDD" id="cd18080">
    <property type="entry name" value="TrmD-like"/>
    <property type="match status" value="1"/>
</dbReference>
<dbReference type="NCBIfam" id="NF000648">
    <property type="entry name" value="PRK00026.1"/>
    <property type="match status" value="1"/>
</dbReference>
<dbReference type="NCBIfam" id="TIGR00088">
    <property type="entry name" value="trmD"/>
    <property type="match status" value="1"/>
</dbReference>
<evidence type="ECO:0000256" key="16">
    <source>
        <dbReference type="PIRSR" id="PIRSR000386-1"/>
    </source>
</evidence>
<evidence type="ECO:0000256" key="5">
    <source>
        <dbReference type="ARBA" id="ARBA00012807"/>
    </source>
</evidence>
<evidence type="ECO:0000256" key="6">
    <source>
        <dbReference type="ARBA" id="ARBA00014679"/>
    </source>
</evidence>
<dbReference type="GO" id="GO:0002939">
    <property type="term" value="P:tRNA N1-guanine methylation"/>
    <property type="evidence" value="ECO:0007669"/>
    <property type="project" value="TreeGrafter"/>
</dbReference>
<protein>
    <recommendedName>
        <fullName evidence="6 15">tRNA (guanine-N(1)-)-methyltransferase</fullName>
        <ecNumber evidence="5 15">2.1.1.228</ecNumber>
    </recommendedName>
    <alternativeName>
        <fullName evidence="12 15">M1G-methyltransferase</fullName>
    </alternativeName>
    <alternativeName>
        <fullName evidence="13 15">tRNA [GM37] methyltransferase</fullName>
    </alternativeName>
</protein>
<name>A0A2M7B7M4_9BACT</name>
<evidence type="ECO:0000256" key="12">
    <source>
        <dbReference type="ARBA" id="ARBA00029736"/>
    </source>
</evidence>
<dbReference type="GO" id="GO:0005829">
    <property type="term" value="C:cytosol"/>
    <property type="evidence" value="ECO:0007669"/>
    <property type="project" value="TreeGrafter"/>
</dbReference>
<keyword evidence="8 15" id="KW-0489">Methyltransferase</keyword>
<dbReference type="AlphaFoldDB" id="A0A2M7B7M4"/>
<evidence type="ECO:0000256" key="14">
    <source>
        <dbReference type="ARBA" id="ARBA00047783"/>
    </source>
</evidence>
<keyword evidence="9 15" id="KW-0808">Transferase</keyword>
<evidence type="ECO:0000256" key="13">
    <source>
        <dbReference type="ARBA" id="ARBA00033392"/>
    </source>
</evidence>
<evidence type="ECO:0000256" key="4">
    <source>
        <dbReference type="ARBA" id="ARBA00011738"/>
    </source>
</evidence>
<keyword evidence="7 15" id="KW-0963">Cytoplasm</keyword>
<dbReference type="GO" id="GO:0052906">
    <property type="term" value="F:tRNA (guanine(37)-N1)-methyltransferase activity"/>
    <property type="evidence" value="ECO:0007669"/>
    <property type="project" value="UniProtKB-UniRule"/>
</dbReference>
<dbReference type="InterPro" id="IPR016009">
    <property type="entry name" value="tRNA_MeTrfase_TRMD/TRM10"/>
</dbReference>
<comment type="similarity">
    <text evidence="3 15 17">Belongs to the RNA methyltransferase TrmD family.</text>
</comment>
<comment type="caution">
    <text evidence="15">Lacks conserved residue(s) required for the propagation of feature annotation.</text>
</comment>
<dbReference type="EC" id="2.1.1.228" evidence="5 15"/>